<protein>
    <submittedName>
        <fullName evidence="2">Glycosyltransferase family 2 protein</fullName>
    </submittedName>
</protein>
<reference evidence="2 3" key="1">
    <citation type="submission" date="2022-10" db="EMBL/GenBank/DDBJ databases">
        <title>Sphingomonas sp.</title>
        <authorList>
            <person name="Jin C."/>
        </authorList>
    </citation>
    <scope>NUCLEOTIDE SEQUENCE [LARGE SCALE GENOMIC DNA]</scope>
    <source>
        <strain evidence="2 3">BN140010</strain>
    </source>
</reference>
<dbReference type="Gene3D" id="3.90.550.10">
    <property type="entry name" value="Spore Coat Polysaccharide Biosynthesis Protein SpsA, Chain A"/>
    <property type="match status" value="1"/>
</dbReference>
<evidence type="ECO:0000313" key="2">
    <source>
        <dbReference type="EMBL" id="MCW3797512.1"/>
    </source>
</evidence>
<dbReference type="RefSeq" id="WP_264881782.1">
    <property type="nucleotide sequence ID" value="NZ_JAPDOB010000001.1"/>
</dbReference>
<dbReference type="PANTHER" id="PTHR43685:SF11">
    <property type="entry name" value="GLYCOSYLTRANSFERASE TAGX-RELATED"/>
    <property type="match status" value="1"/>
</dbReference>
<accession>A0ABT3JEL3</accession>
<organism evidence="2 3">
    <name type="scientific">Sphingomonas arvum</name>
    <dbReference type="NCBI Taxonomy" id="2992113"/>
    <lineage>
        <taxon>Bacteria</taxon>
        <taxon>Pseudomonadati</taxon>
        <taxon>Pseudomonadota</taxon>
        <taxon>Alphaproteobacteria</taxon>
        <taxon>Sphingomonadales</taxon>
        <taxon>Sphingomonadaceae</taxon>
        <taxon>Sphingomonas</taxon>
    </lineage>
</organism>
<feature type="domain" description="Glycosyltransferase 2-like" evidence="1">
    <location>
        <begin position="14"/>
        <end position="176"/>
    </location>
</feature>
<evidence type="ECO:0000313" key="3">
    <source>
        <dbReference type="Proteomes" id="UP001526246"/>
    </source>
</evidence>
<proteinExistence type="predicted"/>
<keyword evidence="3" id="KW-1185">Reference proteome</keyword>
<dbReference type="SUPFAM" id="SSF53448">
    <property type="entry name" value="Nucleotide-diphospho-sugar transferases"/>
    <property type="match status" value="1"/>
</dbReference>
<dbReference type="Pfam" id="PF00535">
    <property type="entry name" value="Glycos_transf_2"/>
    <property type="match status" value="1"/>
</dbReference>
<dbReference type="InterPro" id="IPR029044">
    <property type="entry name" value="Nucleotide-diphossugar_trans"/>
</dbReference>
<dbReference type="CDD" id="cd00761">
    <property type="entry name" value="Glyco_tranf_GTA_type"/>
    <property type="match status" value="1"/>
</dbReference>
<name>A0ABT3JEL3_9SPHN</name>
<dbReference type="Proteomes" id="UP001526246">
    <property type="component" value="Unassembled WGS sequence"/>
</dbReference>
<comment type="caution">
    <text evidence="2">The sequence shown here is derived from an EMBL/GenBank/DDBJ whole genome shotgun (WGS) entry which is preliminary data.</text>
</comment>
<dbReference type="InterPro" id="IPR001173">
    <property type="entry name" value="Glyco_trans_2-like"/>
</dbReference>
<evidence type="ECO:0000259" key="1">
    <source>
        <dbReference type="Pfam" id="PF00535"/>
    </source>
</evidence>
<dbReference type="InterPro" id="IPR050834">
    <property type="entry name" value="Glycosyltransf_2"/>
</dbReference>
<sequence length="305" mass="34248">MGISAGLAARPRVSVLLLCWNHQRYLDHCIGGLARQTDREFEILFLDNASSDGSSERAAALFEQHGLHATMLRNEVPASIPVNLNRLLEGARGELIAPLSTDDWYAEDYVAAVRATAEAQSDAGWFACGGWLYFEDTGERRPIPDEQHTGGMILPQLLAGTDPFNFVGCCYRRTALEAAGGWDERMLVEDRDLFVRLAGRFPLFIIPERLVTYRRSSAAASADPKFMVQAFRLFFDKHRALFGRRYRNQLARMLAANASVAIDQGQFGLAWQLLSEAVRLRPQLISAWRGLSYLLRAKATAWLRR</sequence>
<dbReference type="EMBL" id="JAPDOB010000001">
    <property type="protein sequence ID" value="MCW3797512.1"/>
    <property type="molecule type" value="Genomic_DNA"/>
</dbReference>
<gene>
    <name evidence="2" type="ORF">OMW55_06815</name>
</gene>
<dbReference type="PANTHER" id="PTHR43685">
    <property type="entry name" value="GLYCOSYLTRANSFERASE"/>
    <property type="match status" value="1"/>
</dbReference>